<name>A0ABD5PDT6_9EURY</name>
<reference evidence="2 3" key="1">
    <citation type="journal article" date="2019" name="Int. J. Syst. Evol. Microbiol.">
        <title>The Global Catalogue of Microorganisms (GCM) 10K type strain sequencing project: providing services to taxonomists for standard genome sequencing and annotation.</title>
        <authorList>
            <consortium name="The Broad Institute Genomics Platform"/>
            <consortium name="The Broad Institute Genome Sequencing Center for Infectious Disease"/>
            <person name="Wu L."/>
            <person name="Ma J."/>
        </authorList>
    </citation>
    <scope>NUCLEOTIDE SEQUENCE [LARGE SCALE GENOMIC DNA]</scope>
    <source>
        <strain evidence="2 3">CGMCC 1.12553</strain>
    </source>
</reference>
<sequence length="57" mass="6334">MLFGAASETTEIGEDLGEPDEDIEEADWFASLPADMFERDLLVQVMERVRNGADGED</sequence>
<accession>A0ABD5PDT6</accession>
<proteinExistence type="predicted"/>
<feature type="compositionally biased region" description="Acidic residues" evidence="1">
    <location>
        <begin position="11"/>
        <end position="21"/>
    </location>
</feature>
<dbReference type="AlphaFoldDB" id="A0ABD5PDT6"/>
<feature type="region of interest" description="Disordered" evidence="1">
    <location>
        <begin position="1"/>
        <end position="21"/>
    </location>
</feature>
<dbReference type="RefSeq" id="WP_267619802.1">
    <property type="nucleotide sequence ID" value="NZ_JAODIW010000004.1"/>
</dbReference>
<gene>
    <name evidence="2" type="ORF">ACFO0N_13090</name>
</gene>
<dbReference type="Proteomes" id="UP001595921">
    <property type="component" value="Unassembled WGS sequence"/>
</dbReference>
<evidence type="ECO:0000256" key="1">
    <source>
        <dbReference type="SAM" id="MobiDB-lite"/>
    </source>
</evidence>
<organism evidence="2 3">
    <name type="scientific">Halobium salinum</name>
    <dbReference type="NCBI Taxonomy" id="1364940"/>
    <lineage>
        <taxon>Archaea</taxon>
        <taxon>Methanobacteriati</taxon>
        <taxon>Methanobacteriota</taxon>
        <taxon>Stenosarchaea group</taxon>
        <taxon>Halobacteria</taxon>
        <taxon>Halobacteriales</taxon>
        <taxon>Haloferacaceae</taxon>
        <taxon>Halobium</taxon>
    </lineage>
</organism>
<keyword evidence="3" id="KW-1185">Reference proteome</keyword>
<evidence type="ECO:0000313" key="2">
    <source>
        <dbReference type="EMBL" id="MFC4358878.1"/>
    </source>
</evidence>
<protein>
    <submittedName>
        <fullName evidence="2">Uncharacterized protein</fullName>
    </submittedName>
</protein>
<comment type="caution">
    <text evidence="2">The sequence shown here is derived from an EMBL/GenBank/DDBJ whole genome shotgun (WGS) entry which is preliminary data.</text>
</comment>
<dbReference type="EMBL" id="JBHSDS010000007">
    <property type="protein sequence ID" value="MFC4358878.1"/>
    <property type="molecule type" value="Genomic_DNA"/>
</dbReference>
<evidence type="ECO:0000313" key="3">
    <source>
        <dbReference type="Proteomes" id="UP001595921"/>
    </source>
</evidence>